<evidence type="ECO:0000313" key="3">
    <source>
        <dbReference type="Proteomes" id="UP000189229"/>
    </source>
</evidence>
<proteinExistence type="predicted"/>
<sequence>MISRPVRNIGFRSPTHGLLDTRAADARNQLRASTRKPGTTNVNDVQRQC</sequence>
<protein>
    <submittedName>
        <fullName evidence="2">Uncharacterized protein</fullName>
    </submittedName>
</protein>
<dbReference type="EMBL" id="MVBM01000004">
    <property type="protein sequence ID" value="OOK73869.1"/>
    <property type="molecule type" value="Genomic_DNA"/>
</dbReference>
<accession>A0A1V3X3U4</accession>
<name>A0A1V3X3U4_MYCKA</name>
<organism evidence="2 3">
    <name type="scientific">Mycobacterium kansasii</name>
    <dbReference type="NCBI Taxonomy" id="1768"/>
    <lineage>
        <taxon>Bacteria</taxon>
        <taxon>Bacillati</taxon>
        <taxon>Actinomycetota</taxon>
        <taxon>Actinomycetes</taxon>
        <taxon>Mycobacteriales</taxon>
        <taxon>Mycobacteriaceae</taxon>
        <taxon>Mycobacterium</taxon>
    </lineage>
</organism>
<comment type="caution">
    <text evidence="2">The sequence shown here is derived from an EMBL/GenBank/DDBJ whole genome shotgun (WGS) entry which is preliminary data.</text>
</comment>
<gene>
    <name evidence="2" type="ORF">BZL30_4716</name>
</gene>
<evidence type="ECO:0000313" key="2">
    <source>
        <dbReference type="EMBL" id="OOK73869.1"/>
    </source>
</evidence>
<dbReference type="Proteomes" id="UP000189229">
    <property type="component" value="Unassembled WGS sequence"/>
</dbReference>
<feature type="region of interest" description="Disordered" evidence="1">
    <location>
        <begin position="1"/>
        <end position="22"/>
    </location>
</feature>
<evidence type="ECO:0000256" key="1">
    <source>
        <dbReference type="SAM" id="MobiDB-lite"/>
    </source>
</evidence>
<dbReference type="AlphaFoldDB" id="A0A1V3X3U4"/>
<reference evidence="2 3" key="1">
    <citation type="submission" date="2017-02" db="EMBL/GenBank/DDBJ databases">
        <title>Complete genome sequences of Mycobacterium kansasii strains isolated from rhesus macaques.</title>
        <authorList>
            <person name="Panda A."/>
            <person name="Nagaraj S."/>
            <person name="Zhao X."/>
            <person name="Tettelin H."/>
            <person name="Detolla L.J."/>
        </authorList>
    </citation>
    <scope>NUCLEOTIDE SEQUENCE [LARGE SCALE GENOMIC DNA]</scope>
    <source>
        <strain evidence="2 3">11-3813</strain>
    </source>
</reference>